<evidence type="ECO:0000313" key="3">
    <source>
        <dbReference type="Proteomes" id="UP001500305"/>
    </source>
</evidence>
<dbReference type="EMBL" id="BAAATR010000023">
    <property type="protein sequence ID" value="GAA2258224.1"/>
    <property type="molecule type" value="Genomic_DNA"/>
</dbReference>
<keyword evidence="3" id="KW-1185">Reference proteome</keyword>
<dbReference type="Proteomes" id="UP001500305">
    <property type="component" value="Unassembled WGS sequence"/>
</dbReference>
<gene>
    <name evidence="2" type="ORF">GCM10010430_47560</name>
</gene>
<evidence type="ECO:0000256" key="1">
    <source>
        <dbReference type="SAM" id="MobiDB-lite"/>
    </source>
</evidence>
<name>A0ABP5RG71_9ACTN</name>
<protein>
    <submittedName>
        <fullName evidence="2">Uncharacterized protein</fullName>
    </submittedName>
</protein>
<reference evidence="3" key="1">
    <citation type="journal article" date="2019" name="Int. J. Syst. Evol. Microbiol.">
        <title>The Global Catalogue of Microorganisms (GCM) 10K type strain sequencing project: providing services to taxonomists for standard genome sequencing and annotation.</title>
        <authorList>
            <consortium name="The Broad Institute Genomics Platform"/>
            <consortium name="The Broad Institute Genome Sequencing Center for Infectious Disease"/>
            <person name="Wu L."/>
            <person name="Ma J."/>
        </authorList>
    </citation>
    <scope>NUCLEOTIDE SEQUENCE [LARGE SCALE GENOMIC DNA]</scope>
    <source>
        <strain evidence="3">JCM 7356</strain>
    </source>
</reference>
<sequence length="101" mass="11030">MLGAHVRRGTAADAGRGAPGHEVSGTWYWARTHRAYGSGRVERRAAAAAEWGTGASGRWSRRRSGGRCPLRGIPRRIRCTRLRTACTLVNVTICAPVRFGR</sequence>
<organism evidence="2 3">
    <name type="scientific">Kitasatospora cystarginea</name>
    <dbReference type="NCBI Taxonomy" id="58350"/>
    <lineage>
        <taxon>Bacteria</taxon>
        <taxon>Bacillati</taxon>
        <taxon>Actinomycetota</taxon>
        <taxon>Actinomycetes</taxon>
        <taxon>Kitasatosporales</taxon>
        <taxon>Streptomycetaceae</taxon>
        <taxon>Kitasatospora</taxon>
    </lineage>
</organism>
<comment type="caution">
    <text evidence="2">The sequence shown here is derived from an EMBL/GenBank/DDBJ whole genome shotgun (WGS) entry which is preliminary data.</text>
</comment>
<proteinExistence type="predicted"/>
<evidence type="ECO:0000313" key="2">
    <source>
        <dbReference type="EMBL" id="GAA2258224.1"/>
    </source>
</evidence>
<feature type="region of interest" description="Disordered" evidence="1">
    <location>
        <begin position="1"/>
        <end position="23"/>
    </location>
</feature>
<accession>A0ABP5RG71</accession>